<dbReference type="Proteomes" id="UP000693970">
    <property type="component" value="Unassembled WGS sequence"/>
</dbReference>
<feature type="region of interest" description="Disordered" evidence="1">
    <location>
        <begin position="929"/>
        <end position="1035"/>
    </location>
</feature>
<gene>
    <name evidence="2" type="ORF">IV203_021431</name>
</gene>
<feature type="region of interest" description="Disordered" evidence="1">
    <location>
        <begin position="1071"/>
        <end position="1090"/>
    </location>
</feature>
<feature type="region of interest" description="Disordered" evidence="1">
    <location>
        <begin position="829"/>
        <end position="864"/>
    </location>
</feature>
<feature type="region of interest" description="Disordered" evidence="1">
    <location>
        <begin position="1"/>
        <end position="37"/>
    </location>
</feature>
<proteinExistence type="predicted"/>
<feature type="region of interest" description="Disordered" evidence="1">
    <location>
        <begin position="740"/>
        <end position="813"/>
    </location>
</feature>
<feature type="region of interest" description="Disordered" evidence="1">
    <location>
        <begin position="98"/>
        <end position="170"/>
    </location>
</feature>
<dbReference type="EMBL" id="JAGRRH010000024">
    <property type="protein sequence ID" value="KAG7343486.1"/>
    <property type="molecule type" value="Genomic_DNA"/>
</dbReference>
<feature type="compositionally biased region" description="Basic and acidic residues" evidence="1">
    <location>
        <begin position="155"/>
        <end position="168"/>
    </location>
</feature>
<feature type="compositionally biased region" description="Low complexity" evidence="1">
    <location>
        <begin position="98"/>
        <end position="131"/>
    </location>
</feature>
<feature type="region of interest" description="Disordered" evidence="1">
    <location>
        <begin position="1117"/>
        <end position="1140"/>
    </location>
</feature>
<feature type="compositionally biased region" description="Basic and acidic residues" evidence="1">
    <location>
        <begin position="673"/>
        <end position="687"/>
    </location>
</feature>
<evidence type="ECO:0000256" key="1">
    <source>
        <dbReference type="SAM" id="MobiDB-lite"/>
    </source>
</evidence>
<evidence type="ECO:0000313" key="2">
    <source>
        <dbReference type="EMBL" id="KAG7343486.1"/>
    </source>
</evidence>
<feature type="region of interest" description="Disordered" evidence="1">
    <location>
        <begin position="673"/>
        <end position="697"/>
    </location>
</feature>
<comment type="caution">
    <text evidence="2">The sequence shown here is derived from an EMBL/GenBank/DDBJ whole genome shotgun (WGS) entry which is preliminary data.</text>
</comment>
<feature type="compositionally biased region" description="Polar residues" evidence="1">
    <location>
        <begin position="1120"/>
        <end position="1132"/>
    </location>
</feature>
<feature type="region of interest" description="Disordered" evidence="1">
    <location>
        <begin position="510"/>
        <end position="529"/>
    </location>
</feature>
<name>A0A9K3KHT7_9STRA</name>
<feature type="region of interest" description="Disordered" evidence="1">
    <location>
        <begin position="1182"/>
        <end position="1213"/>
    </location>
</feature>
<feature type="compositionally biased region" description="Polar residues" evidence="1">
    <location>
        <begin position="740"/>
        <end position="766"/>
    </location>
</feature>
<feature type="compositionally biased region" description="Polar residues" evidence="1">
    <location>
        <begin position="1184"/>
        <end position="1202"/>
    </location>
</feature>
<feature type="compositionally biased region" description="Acidic residues" evidence="1">
    <location>
        <begin position="386"/>
        <end position="401"/>
    </location>
</feature>
<feature type="region of interest" description="Disordered" evidence="1">
    <location>
        <begin position="386"/>
        <end position="413"/>
    </location>
</feature>
<feature type="compositionally biased region" description="Basic and acidic residues" evidence="1">
    <location>
        <begin position="967"/>
        <end position="983"/>
    </location>
</feature>
<dbReference type="OrthoDB" id="10652890at2759"/>
<accession>A0A9K3KHT7</accession>
<feature type="compositionally biased region" description="Basic and acidic residues" evidence="1">
    <location>
        <begin position="942"/>
        <end position="954"/>
    </location>
</feature>
<evidence type="ECO:0000313" key="3">
    <source>
        <dbReference type="Proteomes" id="UP000693970"/>
    </source>
</evidence>
<feature type="region of interest" description="Disordered" evidence="1">
    <location>
        <begin position="331"/>
        <end position="354"/>
    </location>
</feature>
<feature type="compositionally biased region" description="Basic and acidic residues" evidence="1">
    <location>
        <begin position="994"/>
        <end position="1017"/>
    </location>
</feature>
<feature type="compositionally biased region" description="Polar residues" evidence="1">
    <location>
        <begin position="22"/>
        <end position="33"/>
    </location>
</feature>
<reference evidence="2" key="1">
    <citation type="journal article" date="2021" name="Sci. Rep.">
        <title>Diploid genomic architecture of Nitzschia inconspicua, an elite biomass production diatom.</title>
        <authorList>
            <person name="Oliver A."/>
            <person name="Podell S."/>
            <person name="Pinowska A."/>
            <person name="Traller J.C."/>
            <person name="Smith S.R."/>
            <person name="McClure R."/>
            <person name="Beliaev A."/>
            <person name="Bohutskyi P."/>
            <person name="Hill E.A."/>
            <person name="Rabines A."/>
            <person name="Zheng H."/>
            <person name="Allen L.Z."/>
            <person name="Kuo A."/>
            <person name="Grigoriev I.V."/>
            <person name="Allen A.E."/>
            <person name="Hazlebeck D."/>
            <person name="Allen E.E."/>
        </authorList>
    </citation>
    <scope>NUCLEOTIDE SEQUENCE</scope>
    <source>
        <strain evidence="2">Hildebrandi</strain>
    </source>
</reference>
<feature type="compositionally biased region" description="Basic residues" evidence="1">
    <location>
        <begin position="984"/>
        <end position="993"/>
    </location>
</feature>
<organism evidence="2 3">
    <name type="scientific">Nitzschia inconspicua</name>
    <dbReference type="NCBI Taxonomy" id="303405"/>
    <lineage>
        <taxon>Eukaryota</taxon>
        <taxon>Sar</taxon>
        <taxon>Stramenopiles</taxon>
        <taxon>Ochrophyta</taxon>
        <taxon>Bacillariophyta</taxon>
        <taxon>Bacillariophyceae</taxon>
        <taxon>Bacillariophycidae</taxon>
        <taxon>Bacillariales</taxon>
        <taxon>Bacillariaceae</taxon>
        <taxon>Nitzschia</taxon>
    </lineage>
</organism>
<feature type="compositionally biased region" description="Basic residues" evidence="1">
    <location>
        <begin position="955"/>
        <end position="966"/>
    </location>
</feature>
<protein>
    <submittedName>
        <fullName evidence="2">Uncharacterized protein</fullName>
    </submittedName>
</protein>
<reference evidence="2" key="2">
    <citation type="submission" date="2021-04" db="EMBL/GenBank/DDBJ databases">
        <authorList>
            <person name="Podell S."/>
        </authorList>
    </citation>
    <scope>NUCLEOTIDE SEQUENCE</scope>
    <source>
        <strain evidence="2">Hildebrandi</strain>
    </source>
</reference>
<sequence length="1282" mass="143010">MSSSEDADAGVLGRHRGVAKNAKTTTAQTSQSKHPVIPILNMMKKSKIPGGGQIVEIDMMQYCNAEMELPLEKHFDIMGQIDDEDVEEEMELVDLNLLESKGDSNSTSNKSSSKENQSSNNSNSTSVTSSDSDQKKYRPLPTRKPNREASIFESESTKEHTRKEEKFHNPTYHPALRAAICTEGQEVMWHEDEYSTVSSVMVKPKPEALGKIDYEIAPQKPPSRPLLPFFHRQKNQEEKAVADVDPIKIYVKRKKVKKSVVLLPQQDDANQNNLLELDAAASAEQEAITNMIKARELLNAALVLGETPRLEESEEMARFAFQHAQLARRMAESHAKNIKGENSQRDEGSNENQKELEDVLSYLAEQGQEAVYQHQKAVFSESYEDDYDYDDEEEGNDAENQEENRTKTKQKISKRSGFSEYALRAVHYLESILPKNVGDQSKESIAKLNKALSAEDYWSDAGISTLGMNNDTFEYGFSCGVPSIPPVVQSATSRFNMDLMSLSSLNEILDGPLDDENQTNAEDPKGKVSPREVVPVIDVPKRTPSKKNRIPPKRNGILGLVTPSAKRHGLKNLLTPRKNLSMDGSSSQATKQVKNHNMWIMFPAKKPEEAVECLPIVEENEVSDRREEQNLDLQSDAALGGIDLEDNQDNLDDVENPRLEGEPKVVSLREIKSDSTDSHGFGGEERYNPPSSTNGMNLSTSATFKGPTLSMSTSKSMKDQAAEEWDNDVYQRNINELRSTSIAESEGSSPNRISGSKSKYSASGQSDWDESFHLVPPARSKGCEEPVGKTPRRGRQDIEPSVSRSSGDGVNIPVAPSRNILVIADFDMGDEKNSREEKLKSRSKGDNLKTKTSDEGRKATVTVEKKNAESNSDFKFADISVSGKSNGAHSEGSKTKIFGRIVERISNKKNPLIPNAVVEETYVVTASLKKSMSKGVQHRSKEHTEAAQKIAHPEKKSKKAAAHHQKQKEQKKVEERQKISEKAAKKRAHHHNHNPKEEKKIEEIKESSEKAGKDCKRSKNHKPLLSKESAFSDSTVVIEQAVSNGNLKALQSNEEEDEAPENYLALMLRKKAKEQRERTQDEGSVNTERTPIDADSFVAAIRGPRHQECPGVALEGIATRNPNRDPTTSDGNDQFEIRNLAPTPRRPERIKVLNGNDLANDHDPPLDDTRERQRMITERLYAAGSSSFDENNTSTKLSESTPNNNNNKDCNDDHDLLRMVPTVDSAASYDDEADTGVEVSHINEKQTTDTIFVEEASKSDRKSARRKRMSFFPSILKHKIQD</sequence>
<keyword evidence="3" id="KW-1185">Reference proteome</keyword>